<evidence type="ECO:0000313" key="14">
    <source>
        <dbReference type="EMBL" id="TBW59020.1"/>
    </source>
</evidence>
<dbReference type="InterPro" id="IPR003660">
    <property type="entry name" value="HAMP_dom"/>
</dbReference>
<comment type="similarity">
    <text evidence="7">Belongs to the methyl-accepting chemotaxis (MCP) protein family.</text>
</comment>
<comment type="caution">
    <text evidence="14">The sequence shown here is derived from an EMBL/GenBank/DDBJ whole genome shotgun (WGS) entry which is preliminary data.</text>
</comment>
<dbReference type="CDD" id="cd11386">
    <property type="entry name" value="MCP_signal"/>
    <property type="match status" value="1"/>
</dbReference>
<dbReference type="PROSITE" id="PS50885">
    <property type="entry name" value="HAMP"/>
    <property type="match status" value="1"/>
</dbReference>
<evidence type="ECO:0000256" key="3">
    <source>
        <dbReference type="ARBA" id="ARBA00022692"/>
    </source>
</evidence>
<protein>
    <submittedName>
        <fullName evidence="14">Methyl-accepting chemotaxis protein</fullName>
    </submittedName>
</protein>
<dbReference type="CDD" id="cd06225">
    <property type="entry name" value="HAMP"/>
    <property type="match status" value="1"/>
</dbReference>
<dbReference type="PRINTS" id="PR00260">
    <property type="entry name" value="CHEMTRNSDUCR"/>
</dbReference>
<keyword evidence="4 10" id="KW-1133">Transmembrane helix</keyword>
<organism evidence="14 15">
    <name type="scientific">Marinobacter halodurans</name>
    <dbReference type="NCBI Taxonomy" id="2528979"/>
    <lineage>
        <taxon>Bacteria</taxon>
        <taxon>Pseudomonadati</taxon>
        <taxon>Pseudomonadota</taxon>
        <taxon>Gammaproteobacteria</taxon>
        <taxon>Pseudomonadales</taxon>
        <taxon>Marinobacteraceae</taxon>
        <taxon>Marinobacter</taxon>
    </lineage>
</organism>
<dbReference type="InterPro" id="IPR004089">
    <property type="entry name" value="MCPsignal_dom"/>
</dbReference>
<sequence>MKLNITIKQSLFAGLIINILSLALLGAIALLAIKTLNGNQKELSLSASFEAQGRNISQAVGQMLAHNSRILTAGSVAQLDKIGQTTDVPLFDQAMQADKRIMAQLDISPDKSKALGKDLDELSARFNTFRDQEKALFGQSRKILQLDAKMPVLIDKIDQQTDKGVNQVEALTTKLGFAVTRHGRQFMRNIRSLSGLDAQALDDLRSGFQEIAYGNEPKALKLSERVRLDMVKLTALSRRVMLVNDAEALAALRKDHFAALSTSLSDNLDRLGVLLHDDSELSQQTEALKQQYKSIIATISGSDQALFEVKQQQLQERATLTTIQNQLTSSMNAVMQQLESMSTKAAAIRQAVDASSAEVASGANRKMLVGGAIIAALMLAVGLLLTVRIVNPLNFIAQRMDEIANGDGDLTARIRMARTDEIGTLASRFNAFVELIQQLVLRTSTASQQVSSATGQTAVKTESMTQGMERQKGEIDMVVSAVHEMAMSLEEVARNVSATSDSASRVDEIAQHGQHEVDSVIAKIREVAEHVEQGTRVVERLDEDSQAIGAVLEVIGKISEQTNMLALNAAIEAARAGESGRGFAVVADEVRDLARQTHESTASIHSIIEKLQTNATAATDAIRQGSRVSQAAVEQADTAGRALVEVTEAAADIRAMATQVAVNTEEQSSVANEINRHMDSISQVSDQASAEVNEVRQEIARLQSQANELDSVVGRFKI</sequence>
<feature type="domain" description="Methyl-accepting transducer" evidence="11">
    <location>
        <begin position="446"/>
        <end position="682"/>
    </location>
</feature>
<keyword evidence="6 8" id="KW-0807">Transducer</keyword>
<dbReference type="PANTHER" id="PTHR32089:SF119">
    <property type="entry name" value="METHYL-ACCEPTING CHEMOTAXIS PROTEIN CTPL"/>
    <property type="match status" value="1"/>
</dbReference>
<evidence type="ECO:0000256" key="10">
    <source>
        <dbReference type="SAM" id="Phobius"/>
    </source>
</evidence>
<dbReference type="Gene3D" id="1.10.287.950">
    <property type="entry name" value="Methyl-accepting chemotaxis protein"/>
    <property type="match status" value="1"/>
</dbReference>
<evidence type="ECO:0000256" key="4">
    <source>
        <dbReference type="ARBA" id="ARBA00022989"/>
    </source>
</evidence>
<evidence type="ECO:0000256" key="2">
    <source>
        <dbReference type="ARBA" id="ARBA00022519"/>
    </source>
</evidence>
<proteinExistence type="inferred from homology"/>
<evidence type="ECO:0000259" key="13">
    <source>
        <dbReference type="PROSITE" id="PS50885"/>
    </source>
</evidence>
<evidence type="ECO:0000256" key="7">
    <source>
        <dbReference type="ARBA" id="ARBA00029447"/>
    </source>
</evidence>
<dbReference type="SMART" id="SM00283">
    <property type="entry name" value="MA"/>
    <property type="match status" value="1"/>
</dbReference>
<keyword evidence="5 10" id="KW-0472">Membrane</keyword>
<dbReference type="PROSITE" id="PS50111">
    <property type="entry name" value="CHEMOTAXIS_TRANSDUC_2"/>
    <property type="match status" value="1"/>
</dbReference>
<accession>A0ABY1ZU80</accession>
<evidence type="ECO:0000256" key="8">
    <source>
        <dbReference type="PROSITE-ProRule" id="PRU00284"/>
    </source>
</evidence>
<dbReference type="InterPro" id="IPR000727">
    <property type="entry name" value="T_SNARE_dom"/>
</dbReference>
<dbReference type="Pfam" id="PF00015">
    <property type="entry name" value="MCPsignal"/>
    <property type="match status" value="1"/>
</dbReference>
<evidence type="ECO:0000259" key="11">
    <source>
        <dbReference type="PROSITE" id="PS50111"/>
    </source>
</evidence>
<dbReference type="InterPro" id="IPR004090">
    <property type="entry name" value="Chemotax_Me-accpt_rcpt"/>
</dbReference>
<dbReference type="Proteomes" id="UP000313645">
    <property type="component" value="Unassembled WGS sequence"/>
</dbReference>
<evidence type="ECO:0000256" key="1">
    <source>
        <dbReference type="ARBA" id="ARBA00004429"/>
    </source>
</evidence>
<keyword evidence="9" id="KW-0175">Coiled coil</keyword>
<name>A0ABY1ZU80_9GAMM</name>
<keyword evidence="2" id="KW-0997">Cell inner membrane</keyword>
<gene>
    <name evidence="14" type="ORF">EZI54_01510</name>
</gene>
<dbReference type="Pfam" id="PF00672">
    <property type="entry name" value="HAMP"/>
    <property type="match status" value="1"/>
</dbReference>
<comment type="subcellular location">
    <subcellularLocation>
        <location evidence="1">Cell inner membrane</location>
        <topology evidence="1">Multi-pass membrane protein</topology>
    </subcellularLocation>
</comment>
<feature type="transmembrane region" description="Helical" evidence="10">
    <location>
        <begin position="367"/>
        <end position="390"/>
    </location>
</feature>
<feature type="transmembrane region" description="Helical" evidence="10">
    <location>
        <begin position="12"/>
        <end position="33"/>
    </location>
</feature>
<keyword evidence="15" id="KW-1185">Reference proteome</keyword>
<feature type="domain" description="HAMP" evidence="13">
    <location>
        <begin position="387"/>
        <end position="441"/>
    </location>
</feature>
<dbReference type="EMBL" id="SJDL01000002">
    <property type="protein sequence ID" value="TBW59020.1"/>
    <property type="molecule type" value="Genomic_DNA"/>
</dbReference>
<feature type="domain" description="T-SNARE coiled-coil homology" evidence="12">
    <location>
        <begin position="641"/>
        <end position="695"/>
    </location>
</feature>
<keyword evidence="3 10" id="KW-0812">Transmembrane</keyword>
<keyword evidence="2" id="KW-1003">Cell membrane</keyword>
<evidence type="ECO:0000256" key="9">
    <source>
        <dbReference type="SAM" id="Coils"/>
    </source>
</evidence>
<dbReference type="SMART" id="SM00304">
    <property type="entry name" value="HAMP"/>
    <property type="match status" value="1"/>
</dbReference>
<evidence type="ECO:0000313" key="15">
    <source>
        <dbReference type="Proteomes" id="UP000313645"/>
    </source>
</evidence>
<dbReference type="RefSeq" id="WP_131478339.1">
    <property type="nucleotide sequence ID" value="NZ_SJDL01000002.1"/>
</dbReference>
<feature type="coiled-coil region" evidence="9">
    <location>
        <begin position="685"/>
        <end position="712"/>
    </location>
</feature>
<dbReference type="SUPFAM" id="SSF58104">
    <property type="entry name" value="Methyl-accepting chemotaxis protein (MCP) signaling domain"/>
    <property type="match status" value="1"/>
</dbReference>
<evidence type="ECO:0000256" key="5">
    <source>
        <dbReference type="ARBA" id="ARBA00023136"/>
    </source>
</evidence>
<evidence type="ECO:0000256" key="6">
    <source>
        <dbReference type="ARBA" id="ARBA00023224"/>
    </source>
</evidence>
<evidence type="ECO:0000259" key="12">
    <source>
        <dbReference type="PROSITE" id="PS50192"/>
    </source>
</evidence>
<dbReference type="PANTHER" id="PTHR32089">
    <property type="entry name" value="METHYL-ACCEPTING CHEMOTAXIS PROTEIN MCPB"/>
    <property type="match status" value="1"/>
</dbReference>
<dbReference type="PROSITE" id="PS50192">
    <property type="entry name" value="T_SNARE"/>
    <property type="match status" value="1"/>
</dbReference>
<reference evidence="14 15" key="1">
    <citation type="submission" date="2019-02" db="EMBL/GenBank/DDBJ databases">
        <title>Marinobacter halodurans sp. nov., a marine bacterium isolated from sea tidal flat.</title>
        <authorList>
            <person name="Yoo Y."/>
            <person name="Lee D.W."/>
            <person name="Kim B.S."/>
            <person name="Kim J.-J."/>
        </authorList>
    </citation>
    <scope>NUCLEOTIDE SEQUENCE [LARGE SCALE GENOMIC DNA]</scope>
    <source>
        <strain evidence="14 15">YJ-S3-2</strain>
    </source>
</reference>